<dbReference type="PANTHER" id="PTHR46601:SF1">
    <property type="entry name" value="ADF-H DOMAIN-CONTAINING PROTEIN"/>
    <property type="match status" value="1"/>
</dbReference>
<evidence type="ECO:0000313" key="2">
    <source>
        <dbReference type="Proteomes" id="UP000663862"/>
    </source>
</evidence>
<gene>
    <name evidence="1" type="ORF">TSG867_LOCUS13330</name>
</gene>
<sequence>MRRKSLCTLPRIGRVLISAQRNIDVLCSQVNRACAILRNICENILKNKREKKIAKATEEEESGPLNLFEKDELINGLKDLYHASDKSEQVRLLTIAPANWGRQKVQKFFDNPERQARRSRELRSTKGVLTNHWMLLSKFFDLKPRHVQPIFLHDTCCCVYYENFDLVLKAWNRISNQQIDRRKLIDDILCSPITELCYSRDCDEITEWTSWKRTNNRVALQKINGSVSLLLDYIDEQWENFLSHHYFTIMQQSYIAEIKKRSDPHDVVIVQMDFAQNFALISQHEVQSAHFDKPQATVLTIFVVLGSEHKSFVIISDYLEHDTKFVYFAQQLVVSTVKQIAPRVRLINYVTDGAPSHFKNRHNILNLSFHEIDFGVRSIWTFTATSHGKGPVDGLGAAVKSTATRYLMRHGPE</sequence>
<name>A0A820PET9_9BILA</name>
<comment type="caution">
    <text evidence="1">The sequence shown here is derived from an EMBL/GenBank/DDBJ whole genome shotgun (WGS) entry which is preliminary data.</text>
</comment>
<reference evidence="1" key="1">
    <citation type="submission" date="2021-02" db="EMBL/GenBank/DDBJ databases">
        <authorList>
            <person name="Nowell W R."/>
        </authorList>
    </citation>
    <scope>NUCLEOTIDE SEQUENCE</scope>
</reference>
<proteinExistence type="predicted"/>
<dbReference type="Proteomes" id="UP000663862">
    <property type="component" value="Unassembled WGS sequence"/>
</dbReference>
<dbReference type="EMBL" id="CAJOBQ010000705">
    <property type="protein sequence ID" value="CAF4405706.1"/>
    <property type="molecule type" value="Genomic_DNA"/>
</dbReference>
<accession>A0A820PET9</accession>
<evidence type="ECO:0000313" key="1">
    <source>
        <dbReference type="EMBL" id="CAF4405706.1"/>
    </source>
</evidence>
<protein>
    <submittedName>
        <fullName evidence="1">Uncharacterized protein</fullName>
    </submittedName>
</protein>
<dbReference type="PANTHER" id="PTHR46601">
    <property type="entry name" value="ULP_PROTEASE DOMAIN-CONTAINING PROTEIN"/>
    <property type="match status" value="1"/>
</dbReference>
<organism evidence="1 2">
    <name type="scientific">Rotaria socialis</name>
    <dbReference type="NCBI Taxonomy" id="392032"/>
    <lineage>
        <taxon>Eukaryota</taxon>
        <taxon>Metazoa</taxon>
        <taxon>Spiralia</taxon>
        <taxon>Gnathifera</taxon>
        <taxon>Rotifera</taxon>
        <taxon>Eurotatoria</taxon>
        <taxon>Bdelloidea</taxon>
        <taxon>Philodinida</taxon>
        <taxon>Philodinidae</taxon>
        <taxon>Rotaria</taxon>
    </lineage>
</organism>
<dbReference type="AlphaFoldDB" id="A0A820PET9"/>